<feature type="domain" description="C2H2-type" evidence="14">
    <location>
        <begin position="1284"/>
        <end position="1313"/>
    </location>
</feature>
<proteinExistence type="inferred from homology"/>
<name>A0A9Q0DAR3_9TELE</name>
<feature type="region of interest" description="Disordered" evidence="13">
    <location>
        <begin position="932"/>
        <end position="1007"/>
    </location>
</feature>
<evidence type="ECO:0000259" key="14">
    <source>
        <dbReference type="PROSITE" id="PS50157"/>
    </source>
</evidence>
<evidence type="ECO:0000256" key="12">
    <source>
        <dbReference type="PROSITE-ProRule" id="PRU00042"/>
    </source>
</evidence>
<feature type="compositionally biased region" description="Basic and acidic residues" evidence="13">
    <location>
        <begin position="458"/>
        <end position="469"/>
    </location>
</feature>
<dbReference type="InterPro" id="IPR052251">
    <property type="entry name" value="GH-ZnFinger_Regulators"/>
</dbReference>
<feature type="region of interest" description="Disordered" evidence="13">
    <location>
        <begin position="1339"/>
        <end position="1368"/>
    </location>
</feature>
<evidence type="ECO:0000256" key="13">
    <source>
        <dbReference type="SAM" id="MobiDB-lite"/>
    </source>
</evidence>
<gene>
    <name evidence="15" type="ORF">NHX12_014644</name>
</gene>
<evidence type="ECO:0000256" key="11">
    <source>
        <dbReference type="ARBA" id="ARBA00023242"/>
    </source>
</evidence>
<dbReference type="GO" id="GO:0008270">
    <property type="term" value="F:zinc ion binding"/>
    <property type="evidence" value="ECO:0007669"/>
    <property type="project" value="UniProtKB-KW"/>
</dbReference>
<dbReference type="PROSITE" id="PS50157">
    <property type="entry name" value="ZINC_FINGER_C2H2_2"/>
    <property type="match status" value="1"/>
</dbReference>
<evidence type="ECO:0000256" key="6">
    <source>
        <dbReference type="ARBA" id="ARBA00022771"/>
    </source>
</evidence>
<evidence type="ECO:0000256" key="4">
    <source>
        <dbReference type="ARBA" id="ARBA00022723"/>
    </source>
</evidence>
<reference evidence="15" key="1">
    <citation type="submission" date="2022-07" db="EMBL/GenBank/DDBJ databases">
        <title>Chromosome-level genome of Muraenolepis orangiensis.</title>
        <authorList>
            <person name="Kim J."/>
        </authorList>
    </citation>
    <scope>NUCLEOTIDE SEQUENCE</scope>
    <source>
        <strain evidence="15">KU_S4_2022</strain>
        <tissue evidence="15">Muscle</tissue>
    </source>
</reference>
<evidence type="ECO:0000256" key="9">
    <source>
        <dbReference type="ARBA" id="ARBA00023125"/>
    </source>
</evidence>
<feature type="compositionally biased region" description="Basic and acidic residues" evidence="13">
    <location>
        <begin position="579"/>
        <end position="593"/>
    </location>
</feature>
<comment type="similarity">
    <text evidence="2">Belongs to the krueppel C2H2-type zinc-finger protein family.</text>
</comment>
<keyword evidence="9" id="KW-0238">DNA-binding</keyword>
<feature type="region of interest" description="Disordered" evidence="13">
    <location>
        <begin position="578"/>
        <end position="606"/>
    </location>
</feature>
<evidence type="ECO:0000256" key="1">
    <source>
        <dbReference type="ARBA" id="ARBA00004123"/>
    </source>
</evidence>
<protein>
    <recommendedName>
        <fullName evidence="14">C2H2-type domain-containing protein</fullName>
    </recommendedName>
</protein>
<dbReference type="Proteomes" id="UP001148018">
    <property type="component" value="Unassembled WGS sequence"/>
</dbReference>
<evidence type="ECO:0000256" key="10">
    <source>
        <dbReference type="ARBA" id="ARBA00023163"/>
    </source>
</evidence>
<feature type="region of interest" description="Disordered" evidence="13">
    <location>
        <begin position="518"/>
        <end position="547"/>
    </location>
</feature>
<feature type="compositionally biased region" description="Low complexity" evidence="13">
    <location>
        <begin position="932"/>
        <end position="947"/>
    </location>
</feature>
<feature type="compositionally biased region" description="Polar residues" evidence="13">
    <location>
        <begin position="763"/>
        <end position="778"/>
    </location>
</feature>
<evidence type="ECO:0000313" key="16">
    <source>
        <dbReference type="Proteomes" id="UP001148018"/>
    </source>
</evidence>
<feature type="region of interest" description="Disordered" evidence="13">
    <location>
        <begin position="1076"/>
        <end position="1196"/>
    </location>
</feature>
<dbReference type="SMART" id="SM00355">
    <property type="entry name" value="ZnF_C2H2"/>
    <property type="match status" value="6"/>
</dbReference>
<feature type="region of interest" description="Disordered" evidence="13">
    <location>
        <begin position="430"/>
        <end position="506"/>
    </location>
</feature>
<dbReference type="PANTHER" id="PTHR15507">
    <property type="entry name" value="ZINC FINGER PROTEIN RLF"/>
    <property type="match status" value="1"/>
</dbReference>
<feature type="region of interest" description="Disordered" evidence="13">
    <location>
        <begin position="726"/>
        <end position="815"/>
    </location>
</feature>
<sequence>MAEEDAACSLPELAGLDRQLDRLSARYSRPVDSGRFCSEFCQMVEQFSGLQGSPEPQLRVLEVSLCYFFTASSFLPPHCDHVSYTLSSLALSVFELLLFFDQKDFSQDTLQHLAYTFQECPAALARHPNPHLLQLRRVIGAGGPWADRVLLDLLSEADVPQAKVDGFLGSEAPLFLELRVRFLLSAGRGREAAALARRCAAHPGTRQRPLFLQVCVLGGAEVLQVVCGMERQEEGGVLLCVCRAALAHLLLTGHMSCLWQLVCVWGSLHRRQQTSRLELLEESRHLLQSATNVTAIFPFIRVLLEELGDTGLQFCVELCSRALRSGLVSDGSTGSLVYKTVAGLLPRDLEVCRACALLVFFQERTLEAYRTVVRLYSLPDQEYNAETSPVGNHVRFDLLQVLKKGLLFDPEFWNVAAIRSNCRKLLSGKARRSAREEVPEESQCTKEAHQPSSTNPADPHRSEVKESHKNGLAPKRTRLCRGNVQLPGDSALQKKNKRTQRAQLARESGEFLRRSFWQSGKTSNGFSSPSSHGEQRRITRFSAMNRPKRRIRTPRWLLEDSGTLEENTHRNVKKLLRKRQQEEAQEREQEKSRALVKRNTSTLPKTGTKEKHLVKCDLAEKQSVTRHIKGLSLDYLQPASPAHVILELSLPDNELSDIFTDESFSRRNCLPPVLLYKKSVSEPLPSQSNKAVHLKRVIIRAPDEISLAQQLHCYARRNKHLAVASRIQSKPSVVTRSSAQAPPTKGRRGQPRSKPLVEMKVTIASQTPVRTRASQSPLLNKGRATAAREGSRPSDNETSLVAHRSLAPGDLETKTDRKLPNAVANAQLAASGQSSKEAKVFHDVGRSNACKDLAPFQIGGVSDSAMTDAPAKDSNASLKIASNLDSGGHVVGDVTESVGHDAITGRASDGHGSYIEEDLHGLRLLSETVSALAPAAPQSSPEAPGAPVQQRSMRGNKTQDSAPKTVTPASPPVTKKSACSLSEPDSEEDLVQEPQDGGDQTSAPPECKESRLEYRCTLCDNKMFKGKRVVVHAMFHYRRDKCMFCGVLFKDDILAMMHLSEHIDKLKKLTKSEHKRLGGNFPQRSTELPPTSPPPTARGLRPRKSLTTPPPAVPNTAPSESMRLRSDRKFSKGSTTPFPRPKVNGHIKTGSTGDRQHTAAASPLVPNQNAPPLPLEKDDVHDNIDNGPGIPPRLPKPIAKRQEAVSAVATETCCPVVVCDWHADLSRSPLALLYHALEDHHQDDAPLQLAFHMGNGQCSVCLRVLWSFRHYRHHVERHRLTPRHPCLHQGCGARFKNGIEMRRHSRKHSPLQASCCMPGCAELFICLWALNLHEREHYSEHKDTKSAKAHMSENRGHRKTERMLPGSGLASAVTTLRRKGCLAVREPTVVPSASDAQSDPRTTGKLGKECSTLRRSQDSKHVEGVQVPTICSRKTHSRQRIKQMDPTSPSSLVITSRRMRRRLENRQVKLKVISHKTKNLHLLSTQLSKNASGKKLPCKRRCKVVEEEERSLDQNFTVASKAQEQSSPNIASTAQEQTAPLASTAQELSSPNMASTAQEQTAPLASTAQEQSSPNMASTAQKQSSPNMASTAQEQSSPNMASTAQEQSAPLASTAQEQSAHLASTSQEQSAPNMASTAQEQSSPNMASTAQEQSAPLASTAQEQSAPLASTAQEQSAPLASTVQEQSAPLASTAQEQSALLASTAQEQSALLASTAQEQSALLASTAQEQTAPLASTAQEQSSPNMASTAQEQSAPNMALTAQEQSAPNMASTAQEQSAPNMASTAQEQSAPNMASTAQEQSAPNMASTAQEQSAPLASKAQEQTAPNMASTAQEQSAPNMASTAQEQSAPNMASTAQEQSAPNMASTAQEQSAPNMASTAQEQSAPNMASTAQEQSAPNMASTAQEQSAPNMASTAQEQSAPNMASTAQEQSVPLASTAQEQSAPLASTTQEQSAPLASTAQEHLNKSQVSKKHTHVSAASSNANRNMEKKRTVLHAKSRPKTSTSTGTTSKCKTSSKMKDLSVAKTTKCPSVAKVGTTNEVPQAANVSNFGTVKPGVAVNRVGYTVLVNGVTVGKRKAAVEAPGQARPKEAAGLSYRKTYFRAPPTTYLDERFTNMPKRRKHMSVFLTSTPPKSPAPPPRHTRRCANCFAYFSHEEELQTHLRDNNCSSMFGFDSDEGYGLEMSCFSH</sequence>
<feature type="region of interest" description="Disordered" evidence="13">
    <location>
        <begin position="1725"/>
        <end position="2021"/>
    </location>
</feature>
<feature type="compositionally biased region" description="Polar residues" evidence="13">
    <location>
        <begin position="949"/>
        <end position="968"/>
    </location>
</feature>
<comment type="subcellular location">
    <subcellularLocation>
        <location evidence="1">Nucleus</location>
    </subcellularLocation>
</comment>
<feature type="region of interest" description="Disordered" evidence="13">
    <location>
        <begin position="1509"/>
        <end position="1690"/>
    </location>
</feature>
<evidence type="ECO:0000256" key="3">
    <source>
        <dbReference type="ARBA" id="ARBA00022553"/>
    </source>
</evidence>
<dbReference type="InterPro" id="IPR013087">
    <property type="entry name" value="Znf_C2H2_type"/>
</dbReference>
<keyword evidence="10" id="KW-0804">Transcription</keyword>
<feature type="compositionally biased region" description="Basic and acidic residues" evidence="13">
    <location>
        <begin position="1175"/>
        <end position="1184"/>
    </location>
</feature>
<dbReference type="GO" id="GO:0003677">
    <property type="term" value="F:DNA binding"/>
    <property type="evidence" value="ECO:0007669"/>
    <property type="project" value="UniProtKB-KW"/>
</dbReference>
<feature type="compositionally biased region" description="Polar residues" evidence="13">
    <location>
        <begin position="518"/>
        <end position="532"/>
    </location>
</feature>
<dbReference type="PANTHER" id="PTHR15507:SF16">
    <property type="entry name" value="ZINC FINGER PROTEIN 654"/>
    <property type="match status" value="1"/>
</dbReference>
<keyword evidence="5" id="KW-0677">Repeat</keyword>
<evidence type="ECO:0000256" key="5">
    <source>
        <dbReference type="ARBA" id="ARBA00022737"/>
    </source>
</evidence>
<evidence type="ECO:0000256" key="7">
    <source>
        <dbReference type="ARBA" id="ARBA00022833"/>
    </source>
</evidence>
<keyword evidence="6 12" id="KW-0863">Zinc-finger</keyword>
<organism evidence="15 16">
    <name type="scientific">Muraenolepis orangiensis</name>
    <name type="common">Patagonian moray cod</name>
    <dbReference type="NCBI Taxonomy" id="630683"/>
    <lineage>
        <taxon>Eukaryota</taxon>
        <taxon>Metazoa</taxon>
        <taxon>Chordata</taxon>
        <taxon>Craniata</taxon>
        <taxon>Vertebrata</taxon>
        <taxon>Euteleostomi</taxon>
        <taxon>Actinopterygii</taxon>
        <taxon>Neopterygii</taxon>
        <taxon>Teleostei</taxon>
        <taxon>Neoteleostei</taxon>
        <taxon>Acanthomorphata</taxon>
        <taxon>Zeiogadaria</taxon>
        <taxon>Gadariae</taxon>
        <taxon>Gadiformes</taxon>
        <taxon>Muraenolepidoidei</taxon>
        <taxon>Muraenolepididae</taxon>
        <taxon>Muraenolepis</taxon>
    </lineage>
</organism>
<keyword evidence="7" id="KW-0862">Zinc</keyword>
<accession>A0A9Q0DAR3</accession>
<evidence type="ECO:0000256" key="8">
    <source>
        <dbReference type="ARBA" id="ARBA00023015"/>
    </source>
</evidence>
<feature type="compositionally biased region" description="Low complexity" evidence="13">
    <location>
        <begin position="2003"/>
        <end position="2017"/>
    </location>
</feature>
<evidence type="ECO:0000313" key="15">
    <source>
        <dbReference type="EMBL" id="KAJ3584148.1"/>
    </source>
</evidence>
<dbReference type="GO" id="GO:0000981">
    <property type="term" value="F:DNA-binding transcription factor activity, RNA polymerase II-specific"/>
    <property type="evidence" value="ECO:0007669"/>
    <property type="project" value="TreeGrafter"/>
</dbReference>
<dbReference type="PROSITE" id="PS00028">
    <property type="entry name" value="ZINC_FINGER_C2H2_1"/>
    <property type="match status" value="3"/>
</dbReference>
<keyword evidence="8" id="KW-0805">Transcription regulation</keyword>
<feature type="compositionally biased region" description="Basic and acidic residues" evidence="13">
    <location>
        <begin position="433"/>
        <end position="449"/>
    </location>
</feature>
<keyword evidence="16" id="KW-1185">Reference proteome</keyword>
<feature type="compositionally biased region" description="Basic and acidic residues" evidence="13">
    <location>
        <begin position="1339"/>
        <end position="1355"/>
    </location>
</feature>
<dbReference type="InterPro" id="IPR057986">
    <property type="entry name" value="TPR_Rlf/292/654"/>
</dbReference>
<dbReference type="OrthoDB" id="10029602at2759"/>
<keyword evidence="11" id="KW-0539">Nucleus</keyword>
<feature type="compositionally biased region" description="Polar residues" evidence="13">
    <location>
        <begin position="1513"/>
        <end position="1690"/>
    </location>
</feature>
<comment type="caution">
    <text evidence="15">The sequence shown here is derived from an EMBL/GenBank/DDBJ whole genome shotgun (WGS) entry which is preliminary data.</text>
</comment>
<feature type="compositionally biased region" description="Polar residues" evidence="13">
    <location>
        <begin position="1725"/>
        <end position="1970"/>
    </location>
</feature>
<dbReference type="EMBL" id="JANIIK010000119">
    <property type="protein sequence ID" value="KAJ3584148.1"/>
    <property type="molecule type" value="Genomic_DNA"/>
</dbReference>
<evidence type="ECO:0000256" key="2">
    <source>
        <dbReference type="ARBA" id="ARBA00006991"/>
    </source>
</evidence>
<keyword evidence="4" id="KW-0479">Metal-binding</keyword>
<feature type="compositionally biased region" description="Polar residues" evidence="13">
    <location>
        <begin position="726"/>
        <end position="741"/>
    </location>
</feature>
<dbReference type="GO" id="GO:0005634">
    <property type="term" value="C:nucleus"/>
    <property type="evidence" value="ECO:0007669"/>
    <property type="project" value="UniProtKB-SubCell"/>
</dbReference>
<dbReference type="Pfam" id="PF25580">
    <property type="entry name" value="TPR_Rlf"/>
    <property type="match status" value="1"/>
</dbReference>
<keyword evidence="3" id="KW-0597">Phosphoprotein</keyword>